<sequence>MSPDLLPSILEIRRITQSLAMLDAILCPEWEYRYYSFNSGWGPGEEMASMRTGEGDDWFLLIYATGAAIKGFAHELADDLLLPQNIQAQVPPDFASFLSEPAFSMQQATFCYWRRTNDSSWSKVSSALTDDGSDDMLKLVVSDASAYKEWAEGYYEIPVSLNAVAALFSHQPLNDSVIRALNPDAAVNSVYAEASEIGYPY</sequence>
<evidence type="ECO:0000313" key="1">
    <source>
        <dbReference type="EMBL" id="GFE81718.1"/>
    </source>
</evidence>
<dbReference type="AlphaFoldDB" id="A0A829YFW1"/>
<keyword evidence="2" id="KW-1185">Reference proteome</keyword>
<dbReference type="Proteomes" id="UP000445000">
    <property type="component" value="Unassembled WGS sequence"/>
</dbReference>
<evidence type="ECO:0000313" key="2">
    <source>
        <dbReference type="Proteomes" id="UP000445000"/>
    </source>
</evidence>
<organism evidence="1 2">
    <name type="scientific">Steroidobacter agaridevorans</name>
    <dbReference type="NCBI Taxonomy" id="2695856"/>
    <lineage>
        <taxon>Bacteria</taxon>
        <taxon>Pseudomonadati</taxon>
        <taxon>Pseudomonadota</taxon>
        <taxon>Gammaproteobacteria</taxon>
        <taxon>Steroidobacterales</taxon>
        <taxon>Steroidobacteraceae</taxon>
        <taxon>Steroidobacter</taxon>
    </lineage>
</organism>
<protein>
    <submittedName>
        <fullName evidence="1">Uncharacterized protein</fullName>
    </submittedName>
</protein>
<proteinExistence type="predicted"/>
<gene>
    <name evidence="1" type="ORF">GCM10011487_37180</name>
</gene>
<accession>A0A829YFW1</accession>
<dbReference type="EMBL" id="BLJN01000003">
    <property type="protein sequence ID" value="GFE81718.1"/>
    <property type="molecule type" value="Genomic_DNA"/>
</dbReference>
<comment type="caution">
    <text evidence="1">The sequence shown here is derived from an EMBL/GenBank/DDBJ whole genome shotgun (WGS) entry which is preliminary data.</text>
</comment>
<reference evidence="2" key="1">
    <citation type="submission" date="2020-01" db="EMBL/GenBank/DDBJ databases">
        <title>'Steroidobacter agaridevorans' sp. nov., agar-degrading bacteria isolated from rhizosphere soils.</title>
        <authorList>
            <person name="Ikenaga M."/>
            <person name="Kataoka M."/>
            <person name="Murouchi A."/>
            <person name="Katsuragi S."/>
            <person name="Sakai M."/>
        </authorList>
    </citation>
    <scope>NUCLEOTIDE SEQUENCE [LARGE SCALE GENOMIC DNA]</scope>
    <source>
        <strain evidence="2">YU21-B</strain>
    </source>
</reference>
<name>A0A829YFW1_9GAMM</name>